<reference evidence="5" key="2">
    <citation type="submission" date="2016-10" db="EMBL/GenBank/DDBJ databases">
        <authorList>
            <person name="Varghese N."/>
        </authorList>
    </citation>
    <scope>NUCLEOTIDE SEQUENCE [LARGE SCALE GENOMIC DNA]</scope>
    <source>
        <strain evidence="5">DSM 20639</strain>
    </source>
</reference>
<organism evidence="4 5">
    <name type="scientific">Actinobaculum suis</name>
    <dbReference type="NCBI Taxonomy" id="1657"/>
    <lineage>
        <taxon>Bacteria</taxon>
        <taxon>Bacillati</taxon>
        <taxon>Actinomycetota</taxon>
        <taxon>Actinomycetes</taxon>
        <taxon>Actinomycetales</taxon>
        <taxon>Actinomycetaceae</taxon>
        <taxon>Actinobaculum</taxon>
    </lineage>
</organism>
<sequence length="179" mass="19318">MNRSPWLVTCGWAILGLLCGEIGRRLLTHSPASIPLATFLPILLVACVLAWYGWQVRRLRKGEESYIDRLTAARVYAFAQAAIRTGALMSGFFGVLALAYAVGISTAWTNDQTLSVALACLASIVLTGVGIVVEHWCRIDPRDDEPETGQTPAVGPQPGPQVARDAHPKPNHPLAPKQP</sequence>
<dbReference type="EMBL" id="FNAU01000007">
    <property type="protein sequence ID" value="SDE35738.1"/>
    <property type="molecule type" value="Genomic_DNA"/>
</dbReference>
<dbReference type="AlphaFoldDB" id="A0A0K9ERP3"/>
<evidence type="ECO:0000313" key="4">
    <source>
        <dbReference type="EMBL" id="SDE35738.1"/>
    </source>
</evidence>
<keyword evidence="2" id="KW-0472">Membrane</keyword>
<feature type="transmembrane region" description="Helical" evidence="2">
    <location>
        <begin position="75"/>
        <end position="102"/>
    </location>
</feature>
<evidence type="ECO:0000313" key="3">
    <source>
        <dbReference type="EMBL" id="MDY5152924.1"/>
    </source>
</evidence>
<dbReference type="Proteomes" id="UP001273799">
    <property type="component" value="Unassembled WGS sequence"/>
</dbReference>
<keyword evidence="2" id="KW-0812">Transmembrane</keyword>
<evidence type="ECO:0000256" key="2">
    <source>
        <dbReference type="SAM" id="Phobius"/>
    </source>
</evidence>
<feature type="transmembrane region" description="Helical" evidence="2">
    <location>
        <begin position="33"/>
        <end position="54"/>
    </location>
</feature>
<dbReference type="RefSeq" id="WP_049620496.1">
    <property type="nucleotide sequence ID" value="NZ_FNAU01000007.1"/>
</dbReference>
<dbReference type="PATRIC" id="fig|1657.3.peg.2074"/>
<proteinExistence type="predicted"/>
<dbReference type="STRING" id="1657.ACU20_06410"/>
<name>A0A0K9ERP3_9ACTO</name>
<feature type="transmembrane region" description="Helical" evidence="2">
    <location>
        <begin position="114"/>
        <end position="133"/>
    </location>
</feature>
<reference evidence="4" key="1">
    <citation type="submission" date="2016-10" db="EMBL/GenBank/DDBJ databases">
        <authorList>
            <person name="de Groot N.N."/>
        </authorList>
    </citation>
    <scope>NUCLEOTIDE SEQUENCE [LARGE SCALE GENOMIC DNA]</scope>
    <source>
        <strain evidence="4">DSM 20639</strain>
    </source>
</reference>
<dbReference type="Proteomes" id="UP000182744">
    <property type="component" value="Unassembled WGS sequence"/>
</dbReference>
<accession>A0A0K9ERP3</accession>
<protein>
    <submittedName>
        <fullName evidence="3">DUF3180 domain-containing protein</fullName>
    </submittedName>
</protein>
<gene>
    <name evidence="3" type="ORF">R6G71_02505</name>
    <name evidence="4" type="ORF">SAMN05421878_10715</name>
</gene>
<reference evidence="3" key="3">
    <citation type="submission" date="2023-10" db="EMBL/GenBank/DDBJ databases">
        <title>Whole Genome based description of the genera Actinobaculum and Actinotignum reveals a complex phylogenetic relationship within the species included in the genus Actinotignum.</title>
        <authorList>
            <person name="Jensen C.S."/>
            <person name="Dargis R."/>
            <person name="Kemp M."/>
            <person name="Christensen J.J."/>
        </authorList>
    </citation>
    <scope>NUCLEOTIDE SEQUENCE</scope>
    <source>
        <strain evidence="3">Actinobaculum_suis_CCUG19206T</strain>
    </source>
</reference>
<feature type="region of interest" description="Disordered" evidence="1">
    <location>
        <begin position="142"/>
        <end position="179"/>
    </location>
</feature>
<keyword evidence="5" id="KW-1185">Reference proteome</keyword>
<dbReference type="Pfam" id="PF11377">
    <property type="entry name" value="DUF3180"/>
    <property type="match status" value="1"/>
</dbReference>
<dbReference type="InterPro" id="IPR021517">
    <property type="entry name" value="DUF3180"/>
</dbReference>
<dbReference type="EMBL" id="JAWNFU010000001">
    <property type="protein sequence ID" value="MDY5152924.1"/>
    <property type="molecule type" value="Genomic_DNA"/>
</dbReference>
<evidence type="ECO:0000256" key="1">
    <source>
        <dbReference type="SAM" id="MobiDB-lite"/>
    </source>
</evidence>
<evidence type="ECO:0000313" key="5">
    <source>
        <dbReference type="Proteomes" id="UP000182744"/>
    </source>
</evidence>
<keyword evidence="2" id="KW-1133">Transmembrane helix</keyword>